<sequence length="96" mass="10775">MPISTTEETSISSSIGPVFSAVLRHPSLWPTAIGAAFRLSPKGWWMHAPFLPIPDRAYLEFRIETQYGSNAEPVASDVVSYLRWCRDEARRSAHSI</sequence>
<reference evidence="1" key="1">
    <citation type="submission" date="2020-05" db="EMBL/GenBank/DDBJ databases">
        <authorList>
            <person name="Chiriac C."/>
            <person name="Salcher M."/>
            <person name="Ghai R."/>
            <person name="Kavagutti S V."/>
        </authorList>
    </citation>
    <scope>NUCLEOTIDE SEQUENCE</scope>
</reference>
<name>A0A6J6M0I6_9ZZZZ</name>
<organism evidence="1">
    <name type="scientific">freshwater metagenome</name>
    <dbReference type="NCBI Taxonomy" id="449393"/>
    <lineage>
        <taxon>unclassified sequences</taxon>
        <taxon>metagenomes</taxon>
        <taxon>ecological metagenomes</taxon>
    </lineage>
</organism>
<accession>A0A6J6M0I6</accession>
<dbReference type="EMBL" id="CAEZWM010000174">
    <property type="protein sequence ID" value="CAB4666285.1"/>
    <property type="molecule type" value="Genomic_DNA"/>
</dbReference>
<evidence type="ECO:0000313" key="1">
    <source>
        <dbReference type="EMBL" id="CAB4666285.1"/>
    </source>
</evidence>
<protein>
    <submittedName>
        <fullName evidence="1">Unannotated protein</fullName>
    </submittedName>
</protein>
<gene>
    <name evidence="1" type="ORF">UFOPK2242_01234</name>
</gene>
<proteinExistence type="predicted"/>
<dbReference type="AlphaFoldDB" id="A0A6J6M0I6"/>